<keyword evidence="2" id="KW-1185">Reference proteome</keyword>
<name>A0A9D3NUY4_9TELE</name>
<dbReference type="OrthoDB" id="10443926at2759"/>
<proteinExistence type="predicted"/>
<evidence type="ECO:0000313" key="2">
    <source>
        <dbReference type="Proteomes" id="UP000824219"/>
    </source>
</evidence>
<accession>A0A9D3NUY4</accession>
<gene>
    <name evidence="1" type="ORF">KOW79_008968</name>
</gene>
<organism evidence="1 2">
    <name type="scientific">Hemibagrus wyckioides</name>
    <dbReference type="NCBI Taxonomy" id="337641"/>
    <lineage>
        <taxon>Eukaryota</taxon>
        <taxon>Metazoa</taxon>
        <taxon>Chordata</taxon>
        <taxon>Craniata</taxon>
        <taxon>Vertebrata</taxon>
        <taxon>Euteleostomi</taxon>
        <taxon>Actinopterygii</taxon>
        <taxon>Neopterygii</taxon>
        <taxon>Teleostei</taxon>
        <taxon>Ostariophysi</taxon>
        <taxon>Siluriformes</taxon>
        <taxon>Bagridae</taxon>
        <taxon>Hemibagrus</taxon>
    </lineage>
</organism>
<comment type="caution">
    <text evidence="1">The sequence shown here is derived from an EMBL/GenBank/DDBJ whole genome shotgun (WGS) entry which is preliminary data.</text>
</comment>
<evidence type="ECO:0000313" key="1">
    <source>
        <dbReference type="EMBL" id="KAG7327362.1"/>
    </source>
</evidence>
<dbReference type="Proteomes" id="UP000824219">
    <property type="component" value="Linkage Group LG10"/>
</dbReference>
<dbReference type="EMBL" id="JAHKSW010000010">
    <property type="protein sequence ID" value="KAG7327362.1"/>
    <property type="molecule type" value="Genomic_DNA"/>
</dbReference>
<reference evidence="1 2" key="1">
    <citation type="submission" date="2021-06" db="EMBL/GenBank/DDBJ databases">
        <title>Chromosome-level genome assembly of the red-tail catfish (Hemibagrus wyckioides).</title>
        <authorList>
            <person name="Shao F."/>
        </authorList>
    </citation>
    <scope>NUCLEOTIDE SEQUENCE [LARGE SCALE GENOMIC DNA]</scope>
    <source>
        <strain evidence="1">EC202008001</strain>
        <tissue evidence="1">Blood</tissue>
    </source>
</reference>
<protein>
    <submittedName>
        <fullName evidence="1">Uncharacterized protein</fullName>
    </submittedName>
</protein>
<dbReference type="AlphaFoldDB" id="A0A9D3NUY4"/>
<sequence length="94" mass="10770">MSRKNTDHCVEIYHREAPSGLQHLLERPDQHTQEQHQVPPPFINGSFRCHVCPPEQRAGEEKNDVQEATVHVPVETKRLPVATIPTDAEDWISE</sequence>